<dbReference type="EMBL" id="CP108036">
    <property type="protein sequence ID" value="WUN80409.1"/>
    <property type="molecule type" value="Genomic_DNA"/>
</dbReference>
<name>A0ABZ1QDH7_9ACTN</name>
<dbReference type="Proteomes" id="UP001432312">
    <property type="component" value="Chromosome"/>
</dbReference>
<proteinExistence type="predicted"/>
<sequence length="140" mass="15181">MSPEDHHALELLRRVPYGRVAASMRALPFLAPARHIVADGGVVLRMHAGFGHHQACNGSVVSYGADNFNSPDPRLWSVQFTGTAQVIEPTTAELELFGPGPHFVNGEVFDPVHMRIEPQFITVHSLAGNGNPDRLCGHAI</sequence>
<organism evidence="1 2">
    <name type="scientific">Streptomyces erythrochromogenes</name>
    <dbReference type="NCBI Taxonomy" id="285574"/>
    <lineage>
        <taxon>Bacteria</taxon>
        <taxon>Bacillati</taxon>
        <taxon>Actinomycetota</taxon>
        <taxon>Actinomycetes</taxon>
        <taxon>Kitasatosporales</taxon>
        <taxon>Streptomycetaceae</taxon>
        <taxon>Streptomyces</taxon>
    </lineage>
</organism>
<dbReference type="GeneID" id="95498138"/>
<dbReference type="Gene3D" id="2.30.110.10">
    <property type="entry name" value="Electron Transport, Fmn-binding Protein, Chain A"/>
    <property type="match status" value="1"/>
</dbReference>
<accession>A0ABZ1QDH7</accession>
<dbReference type="RefSeq" id="WP_031155887.1">
    <property type="nucleotide sequence ID" value="NZ_CP108036.1"/>
</dbReference>
<dbReference type="SUPFAM" id="SSF50475">
    <property type="entry name" value="FMN-binding split barrel"/>
    <property type="match status" value="1"/>
</dbReference>
<keyword evidence="2" id="KW-1185">Reference proteome</keyword>
<dbReference type="InterPro" id="IPR024747">
    <property type="entry name" value="Pyridox_Oxase-rel"/>
</dbReference>
<reference evidence="1" key="1">
    <citation type="submission" date="2022-10" db="EMBL/GenBank/DDBJ databases">
        <title>The complete genomes of actinobacterial strains from the NBC collection.</title>
        <authorList>
            <person name="Joergensen T.S."/>
            <person name="Alvarez Arevalo M."/>
            <person name="Sterndorff E.B."/>
            <person name="Faurdal D."/>
            <person name="Vuksanovic O."/>
            <person name="Mourched A.-S."/>
            <person name="Charusanti P."/>
            <person name="Shaw S."/>
            <person name="Blin K."/>
            <person name="Weber T."/>
        </authorList>
    </citation>
    <scope>NUCLEOTIDE SEQUENCE</scope>
    <source>
        <strain evidence="1">NBC_00303</strain>
    </source>
</reference>
<evidence type="ECO:0000313" key="1">
    <source>
        <dbReference type="EMBL" id="WUN80409.1"/>
    </source>
</evidence>
<protein>
    <submittedName>
        <fullName evidence="1">Pyridoxamine 5'-phosphate oxidase family protein</fullName>
    </submittedName>
</protein>
<dbReference type="InterPro" id="IPR012349">
    <property type="entry name" value="Split_barrel_FMN-bd"/>
</dbReference>
<evidence type="ECO:0000313" key="2">
    <source>
        <dbReference type="Proteomes" id="UP001432312"/>
    </source>
</evidence>
<gene>
    <name evidence="1" type="ORF">OHA91_18860</name>
</gene>
<dbReference type="Pfam" id="PF12900">
    <property type="entry name" value="Pyridox_ox_2"/>
    <property type="match status" value="1"/>
</dbReference>